<dbReference type="CDD" id="cd09918">
    <property type="entry name" value="SH2_Nterm_SPT6_like"/>
    <property type="match status" value="1"/>
</dbReference>
<dbReference type="GO" id="GO:0042393">
    <property type="term" value="F:histone binding"/>
    <property type="evidence" value="ECO:0007669"/>
    <property type="project" value="TreeGrafter"/>
</dbReference>
<evidence type="ECO:0000313" key="2">
    <source>
        <dbReference type="EMBL" id="CAD9494275.1"/>
    </source>
</evidence>
<name>A0A7S2HLM8_9STRA</name>
<dbReference type="GO" id="GO:0031491">
    <property type="term" value="F:nucleosome binding"/>
    <property type="evidence" value="ECO:0007669"/>
    <property type="project" value="TreeGrafter"/>
</dbReference>
<dbReference type="PANTHER" id="PTHR10145">
    <property type="entry name" value="TRANSCRIPTION ELONGATION FACTOR SPT6"/>
    <property type="match status" value="1"/>
</dbReference>
<dbReference type="EMBL" id="HBGV01010182">
    <property type="protein sequence ID" value="CAD9494275.1"/>
    <property type="molecule type" value="Transcribed_RNA"/>
</dbReference>
<dbReference type="PROSITE" id="PS50126">
    <property type="entry name" value="S1"/>
    <property type="match status" value="1"/>
</dbReference>
<organism evidence="2">
    <name type="scientific">Helicotheca tamesis</name>
    <dbReference type="NCBI Taxonomy" id="374047"/>
    <lineage>
        <taxon>Eukaryota</taxon>
        <taxon>Sar</taxon>
        <taxon>Stramenopiles</taxon>
        <taxon>Ochrophyta</taxon>
        <taxon>Bacillariophyta</taxon>
        <taxon>Mediophyceae</taxon>
        <taxon>Lithodesmiophycidae</taxon>
        <taxon>Lithodesmiales</taxon>
        <taxon>Lithodesmiaceae</taxon>
        <taxon>Helicotheca</taxon>
    </lineage>
</organism>
<dbReference type="Pfam" id="PF00575">
    <property type="entry name" value="S1"/>
    <property type="match status" value="1"/>
</dbReference>
<proteinExistence type="predicted"/>
<dbReference type="SUPFAM" id="SSF50249">
    <property type="entry name" value="Nucleic acid-binding proteins"/>
    <property type="match status" value="1"/>
</dbReference>
<dbReference type="InterPro" id="IPR035420">
    <property type="entry name" value="Spt6_SH2"/>
</dbReference>
<accession>A0A7S2HLM8</accession>
<sequence>MLEGDVPGFIPLRNLADGHVETAEDIVKVGDVITAIVTEVKKDHMCVDLSLKMEHFRKLPSSWDRPKSLPPLDMHFDKAAAMKVEQGKTKARDAHIAKITERFANSQQNGMENGDKPAERTSRVTRRTCTHPAFRNAKHAEVDSELRSGDAMVGDALVRPSNRVADSLAVHWLVRPACIRVIEVTEEDKDRDDSIGKKLKIKGEEYGDIDELIARYIDPMNARAQDVQHHRKFLDMLEDDVDNKLREMKKANPAGVFYFLCWNESHPGYLSLRYIMSKTARNHHIGISPDGYTWGGKKLL</sequence>
<dbReference type="Gene3D" id="3.30.505.10">
    <property type="entry name" value="SH2 domain"/>
    <property type="match status" value="2"/>
</dbReference>
<protein>
    <recommendedName>
        <fullName evidence="1">S1 motif domain-containing protein</fullName>
    </recommendedName>
</protein>
<dbReference type="GO" id="GO:0008023">
    <property type="term" value="C:transcription elongation factor complex"/>
    <property type="evidence" value="ECO:0007669"/>
    <property type="project" value="TreeGrafter"/>
</dbReference>
<dbReference type="InterPro" id="IPR012340">
    <property type="entry name" value="NA-bd_OB-fold"/>
</dbReference>
<dbReference type="InterPro" id="IPR003029">
    <property type="entry name" value="S1_domain"/>
</dbReference>
<dbReference type="InterPro" id="IPR035019">
    <property type="entry name" value="Spt6_SH2_N"/>
</dbReference>
<evidence type="ECO:0000259" key="1">
    <source>
        <dbReference type="PROSITE" id="PS50126"/>
    </source>
</evidence>
<gene>
    <name evidence="2" type="ORF">HTAM1171_LOCUS6312</name>
</gene>
<dbReference type="Pfam" id="PF14633">
    <property type="entry name" value="SH2_2"/>
    <property type="match status" value="1"/>
</dbReference>
<dbReference type="GO" id="GO:0140673">
    <property type="term" value="P:transcription elongation-coupled chromatin remodeling"/>
    <property type="evidence" value="ECO:0007669"/>
    <property type="project" value="InterPro"/>
</dbReference>
<dbReference type="GO" id="GO:0003676">
    <property type="term" value="F:nucleic acid binding"/>
    <property type="evidence" value="ECO:0007669"/>
    <property type="project" value="InterPro"/>
</dbReference>
<dbReference type="AlphaFoldDB" id="A0A7S2HLM8"/>
<dbReference type="InterPro" id="IPR036860">
    <property type="entry name" value="SH2_dom_sf"/>
</dbReference>
<dbReference type="Gene3D" id="2.40.50.140">
    <property type="entry name" value="Nucleic acid-binding proteins"/>
    <property type="match status" value="1"/>
</dbReference>
<dbReference type="PANTHER" id="PTHR10145:SF6">
    <property type="entry name" value="TRANSCRIPTION ELONGATION FACTOR SPT6"/>
    <property type="match status" value="1"/>
</dbReference>
<dbReference type="GO" id="GO:0034728">
    <property type="term" value="P:nucleosome organization"/>
    <property type="evidence" value="ECO:0007669"/>
    <property type="project" value="TreeGrafter"/>
</dbReference>
<dbReference type="InterPro" id="IPR017072">
    <property type="entry name" value="TF_Spt6"/>
</dbReference>
<reference evidence="2" key="1">
    <citation type="submission" date="2021-01" db="EMBL/GenBank/DDBJ databases">
        <authorList>
            <person name="Corre E."/>
            <person name="Pelletier E."/>
            <person name="Niang G."/>
            <person name="Scheremetjew M."/>
            <person name="Finn R."/>
            <person name="Kale V."/>
            <person name="Holt S."/>
            <person name="Cochrane G."/>
            <person name="Meng A."/>
            <person name="Brown T."/>
            <person name="Cohen L."/>
        </authorList>
    </citation>
    <scope>NUCLEOTIDE SEQUENCE</scope>
    <source>
        <strain evidence="2">CCMP826</strain>
    </source>
</reference>
<feature type="domain" description="S1 motif" evidence="1">
    <location>
        <begin position="1"/>
        <end position="52"/>
    </location>
</feature>
<dbReference type="CDD" id="cd00164">
    <property type="entry name" value="S1_like"/>
    <property type="match status" value="1"/>
</dbReference>